<reference evidence="2" key="1">
    <citation type="submission" date="2017-02" db="EMBL/GenBank/DDBJ databases">
        <authorList>
            <person name="Varghese N."/>
            <person name="Submissions S."/>
        </authorList>
    </citation>
    <scope>NUCLEOTIDE SEQUENCE [LARGE SCALE GENOMIC DNA]</scope>
    <source>
        <strain evidence="2">DSM 22720</strain>
    </source>
</reference>
<evidence type="ECO:0000313" key="1">
    <source>
        <dbReference type="EMBL" id="SKA59893.1"/>
    </source>
</evidence>
<dbReference type="RefSeq" id="WP_078753430.1">
    <property type="nucleotide sequence ID" value="NZ_FUXU01000047.1"/>
</dbReference>
<accession>A0A1T4V4Q7</accession>
<sequence length="158" mass="17786">MYTPSQISQELNSTIGLLKNAKDFLEGNPFILDISNRGLDYVGVDSFLLDDKTKTNSCILPALFIDDGKNDQALFKTNLILKSKIDFLFEAKKNKSVYKVLLKYEWIDTGVGSITVLVENNGKTEKATGNLYKRIRLYSDDLTVNVMCNGPRMQISFS</sequence>
<organism evidence="1 2">
    <name type="scientific">Enterovibrio nigricans DSM 22720</name>
    <dbReference type="NCBI Taxonomy" id="1121868"/>
    <lineage>
        <taxon>Bacteria</taxon>
        <taxon>Pseudomonadati</taxon>
        <taxon>Pseudomonadota</taxon>
        <taxon>Gammaproteobacteria</taxon>
        <taxon>Vibrionales</taxon>
        <taxon>Vibrionaceae</taxon>
        <taxon>Enterovibrio</taxon>
    </lineage>
</organism>
<dbReference type="AlphaFoldDB" id="A0A1T4V4Q7"/>
<name>A0A1T4V4Q7_9GAMM</name>
<keyword evidence="2" id="KW-1185">Reference proteome</keyword>
<protein>
    <submittedName>
        <fullName evidence="1">Uncharacterized protein</fullName>
    </submittedName>
</protein>
<dbReference type="Proteomes" id="UP000190162">
    <property type="component" value="Unassembled WGS sequence"/>
</dbReference>
<gene>
    <name evidence="1" type="ORF">SAMN02745132_03194</name>
</gene>
<evidence type="ECO:0000313" key="2">
    <source>
        <dbReference type="Proteomes" id="UP000190162"/>
    </source>
</evidence>
<proteinExistence type="predicted"/>
<dbReference type="EMBL" id="FUXU01000047">
    <property type="protein sequence ID" value="SKA59893.1"/>
    <property type="molecule type" value="Genomic_DNA"/>
</dbReference>